<keyword evidence="8" id="KW-0539">Nucleus</keyword>
<dbReference type="Pfam" id="PF02765">
    <property type="entry name" value="POT1"/>
    <property type="match status" value="1"/>
</dbReference>
<protein>
    <recommendedName>
        <fullName evidence="4">Protection of telomeres protein 1</fullName>
    </recommendedName>
</protein>
<dbReference type="CDD" id="cd20374">
    <property type="entry name" value="Pot1C"/>
    <property type="match status" value="1"/>
</dbReference>
<comment type="subcellular location">
    <subcellularLocation>
        <location evidence="2">Chromosome</location>
        <location evidence="2">Telomere</location>
    </subcellularLocation>
    <subcellularLocation>
        <location evidence="1">Nucleus</location>
    </subcellularLocation>
</comment>
<evidence type="ECO:0000256" key="6">
    <source>
        <dbReference type="ARBA" id="ARBA00022895"/>
    </source>
</evidence>
<evidence type="ECO:0000256" key="7">
    <source>
        <dbReference type="ARBA" id="ARBA00023125"/>
    </source>
</evidence>
<evidence type="ECO:0000256" key="1">
    <source>
        <dbReference type="ARBA" id="ARBA00004123"/>
    </source>
</evidence>
<comment type="similarity">
    <text evidence="3">Belongs to the telombin family.</text>
</comment>
<keyword evidence="5" id="KW-0158">Chromosome</keyword>
<feature type="domain" description="Telomeric single stranded DNA binding POT1/Cdc13" evidence="9">
    <location>
        <begin position="143"/>
        <end position="273"/>
    </location>
</feature>
<dbReference type="Pfam" id="PF16686">
    <property type="entry name" value="POT1PC"/>
    <property type="match status" value="1"/>
</dbReference>
<dbReference type="SUPFAM" id="SSF50249">
    <property type="entry name" value="Nucleic acid-binding proteins"/>
    <property type="match status" value="2"/>
</dbReference>
<evidence type="ECO:0000256" key="4">
    <source>
        <dbReference type="ARBA" id="ARBA00015253"/>
    </source>
</evidence>
<gene>
    <name evidence="10" type="ORF">HHUSO_G9410</name>
</gene>
<organism evidence="10 11">
    <name type="scientific">Huso huso</name>
    <name type="common">Beluga</name>
    <name type="synonym">Acipenser huso</name>
    <dbReference type="NCBI Taxonomy" id="61971"/>
    <lineage>
        <taxon>Eukaryota</taxon>
        <taxon>Metazoa</taxon>
        <taxon>Chordata</taxon>
        <taxon>Craniata</taxon>
        <taxon>Vertebrata</taxon>
        <taxon>Euteleostomi</taxon>
        <taxon>Actinopterygii</taxon>
        <taxon>Chondrostei</taxon>
        <taxon>Acipenseriformes</taxon>
        <taxon>Acipenseridae</taxon>
        <taxon>Huso</taxon>
    </lineage>
</organism>
<dbReference type="Proteomes" id="UP001369086">
    <property type="component" value="Unassembled WGS sequence"/>
</dbReference>
<keyword evidence="6" id="KW-0779">Telomere</keyword>
<evidence type="ECO:0000256" key="2">
    <source>
        <dbReference type="ARBA" id="ARBA00004574"/>
    </source>
</evidence>
<evidence type="ECO:0000313" key="11">
    <source>
        <dbReference type="Proteomes" id="UP001369086"/>
    </source>
</evidence>
<evidence type="ECO:0000256" key="3">
    <source>
        <dbReference type="ARBA" id="ARBA00008442"/>
    </source>
</evidence>
<evidence type="ECO:0000259" key="9">
    <source>
        <dbReference type="SMART" id="SM00976"/>
    </source>
</evidence>
<evidence type="ECO:0000256" key="5">
    <source>
        <dbReference type="ARBA" id="ARBA00022454"/>
    </source>
</evidence>
<comment type="caution">
    <text evidence="10">The sequence shown here is derived from an EMBL/GenBank/DDBJ whole genome shotgun (WGS) entry which is preliminary data.</text>
</comment>
<dbReference type="InterPro" id="IPR048953">
    <property type="entry name" value="POT1_C_insert"/>
</dbReference>
<dbReference type="InterPro" id="IPR032042">
    <property type="entry name" value="POT1PC"/>
</dbReference>
<name>A0ABR0ZTB5_HUSHU</name>
<dbReference type="SMART" id="SM00976">
    <property type="entry name" value="Telo_bind"/>
    <property type="match status" value="1"/>
</dbReference>
<dbReference type="InterPro" id="IPR011564">
    <property type="entry name" value="Telomer_end-bd_POT1/Cdc13"/>
</dbReference>
<dbReference type="InterPro" id="IPR028389">
    <property type="entry name" value="POT1"/>
</dbReference>
<dbReference type="Pfam" id="PF21375">
    <property type="entry name" value="POT1_C_insert"/>
    <property type="match status" value="1"/>
</dbReference>
<evidence type="ECO:0000313" key="10">
    <source>
        <dbReference type="EMBL" id="KAK6488060.1"/>
    </source>
</evidence>
<keyword evidence="11" id="KW-1185">Reference proteome</keyword>
<sequence>MPVHMLSEGGGRAEAQIPNHLQRIEIKKLTLDSECEDKYIKGHVVLKYPLNVLPNGRQMLKAIIQEHATQQSSSGIMSINAYFFGTLAKDFSDAVKQGGIVVVTGFSLIKSPTANKDKRHPCQLELFEEKKATVYVQNPKYIYVPLNELKPGVVVNVYGVVTYYKHPFPTKGTDYCSAVTIMDQSGRKLSCTLFSDKLEALPQIYKVGDIVRFHRIKTERFQGELKGVTSAGFSALTFDGRVGGPVIPRTGSKSYHFVEEDQRMLEMLRQWAASRCSPSEQNLSTVQPKQFFDLTCQLVAKAELVKSVLLKVWDGTKCSHPVWKVLEEEDILEGNAVLMYELQNLTVDVQVYDNHIEVAKSLKVMVHSIVVYIHFHAFSFISIDIILLFNLALSICLILAYTTQTYLSHKPIMLVSRFQFPFSKKVNSIKFSFFFFLSVNEGTLHAQLERYQQQSVTVLTAHQHMKTTSLSNVKNCKPPQKFRIRAKLKSYEPKSLYQSVKRCCPKCRILQEIPDDESLAHLFQDASTRPLNLNLHNDFWYKTAVGYTKNKQQIAFHFLVEDDWEKDAEKTSVMVERASLNEIFQLSRRFGNIIPVTSSEEQLTLLDLSAPFLIQGKTCYYGCKNCSNVTDVRPLRQFVQQESWEAATIAQSLGIQLLQHVFLVKLELDDGTACLDAILWQDAEKFFRSLASEAEVNVALQEELERTMKTLCPPGKGFDELPWLDCCIMTYSTEDGVFNQIFDTVVAEETDILFNC</sequence>
<dbReference type="PANTHER" id="PTHR14513:SF0">
    <property type="entry name" value="PROTECTION OF TELOMERES PROTEIN 1"/>
    <property type="match status" value="1"/>
</dbReference>
<reference evidence="10 11" key="1">
    <citation type="submission" date="2021-05" db="EMBL/GenBank/DDBJ databases">
        <authorList>
            <person name="Zahm M."/>
            <person name="Klopp C."/>
            <person name="Cabau C."/>
            <person name="Kuhl H."/>
            <person name="Suciu R."/>
            <person name="Ciorpac M."/>
            <person name="Holostenco D."/>
            <person name="Gessner J."/>
            <person name="Wuertz S."/>
            <person name="Hohne C."/>
            <person name="Stock M."/>
            <person name="Gislard M."/>
            <person name="Lluch J."/>
            <person name="Milhes M."/>
            <person name="Lampietro C."/>
            <person name="Lopez Roques C."/>
            <person name="Donnadieu C."/>
            <person name="Du K."/>
            <person name="Schartl M."/>
            <person name="Guiguen Y."/>
        </authorList>
    </citation>
    <scope>NUCLEOTIDE SEQUENCE [LARGE SCALE GENOMIC DNA]</scope>
    <source>
        <strain evidence="10">Hh-F2</strain>
        <tissue evidence="10">Blood</tissue>
    </source>
</reference>
<dbReference type="InterPro" id="IPR012340">
    <property type="entry name" value="NA-bd_OB-fold"/>
</dbReference>
<accession>A0ABR0ZTB5</accession>
<proteinExistence type="inferred from homology"/>
<evidence type="ECO:0000256" key="8">
    <source>
        <dbReference type="ARBA" id="ARBA00023242"/>
    </source>
</evidence>
<dbReference type="PANTHER" id="PTHR14513">
    <property type="entry name" value="PROTECTION OF TELOMERES 1"/>
    <property type="match status" value="1"/>
</dbReference>
<dbReference type="EMBL" id="JAHFZB010000007">
    <property type="protein sequence ID" value="KAK6488060.1"/>
    <property type="molecule type" value="Genomic_DNA"/>
</dbReference>
<dbReference type="CDD" id="cd04497">
    <property type="entry name" value="hPOT1_OB1_like"/>
    <property type="match status" value="1"/>
</dbReference>
<dbReference type="Gene3D" id="2.40.50.140">
    <property type="entry name" value="Nucleic acid-binding proteins"/>
    <property type="match status" value="2"/>
</dbReference>
<keyword evidence="7" id="KW-0238">DNA-binding</keyword>